<dbReference type="Pfam" id="PF13188">
    <property type="entry name" value="PAS_8"/>
    <property type="match status" value="1"/>
</dbReference>
<dbReference type="InterPro" id="IPR027417">
    <property type="entry name" value="P-loop_NTPase"/>
</dbReference>
<evidence type="ECO:0000259" key="6">
    <source>
        <dbReference type="PROSITE" id="PS50045"/>
    </source>
</evidence>
<dbReference type="InterPro" id="IPR025943">
    <property type="entry name" value="Sigma_54_int_dom_ATP-bd_2"/>
</dbReference>
<dbReference type="Gene3D" id="3.40.50.300">
    <property type="entry name" value="P-loop containing nucleotide triphosphate hydrolases"/>
    <property type="match status" value="1"/>
</dbReference>
<dbReference type="GO" id="GO:0005524">
    <property type="term" value="F:ATP binding"/>
    <property type="evidence" value="ECO:0007669"/>
    <property type="project" value="UniProtKB-KW"/>
</dbReference>
<keyword evidence="1" id="KW-0547">Nucleotide-binding</keyword>
<dbReference type="PROSITE" id="PS50045">
    <property type="entry name" value="SIGMA54_INTERACT_4"/>
    <property type="match status" value="1"/>
</dbReference>
<dbReference type="CDD" id="cd00130">
    <property type="entry name" value="PAS"/>
    <property type="match status" value="1"/>
</dbReference>
<dbReference type="EMBL" id="MPDK01000012">
    <property type="protein sequence ID" value="PWI57452.1"/>
    <property type="molecule type" value="Genomic_DNA"/>
</dbReference>
<dbReference type="Pfam" id="PF00158">
    <property type="entry name" value="Sigma54_activat"/>
    <property type="match status" value="1"/>
</dbReference>
<dbReference type="InterPro" id="IPR002197">
    <property type="entry name" value="HTH_Fis"/>
</dbReference>
<dbReference type="PROSITE" id="PS00675">
    <property type="entry name" value="SIGMA54_INTERACT_1"/>
    <property type="match status" value="1"/>
</dbReference>
<dbReference type="SUPFAM" id="SSF46689">
    <property type="entry name" value="Homeodomain-like"/>
    <property type="match status" value="1"/>
</dbReference>
<reference evidence="8 9" key="1">
    <citation type="submission" date="2016-11" db="EMBL/GenBank/DDBJ databases">
        <title>Comparative genomics of Acidibacillus ferroxidans species.</title>
        <authorList>
            <person name="Oliveira G."/>
            <person name="Nunes G."/>
            <person name="Oliveira R."/>
            <person name="Araujo F."/>
            <person name="Salim A."/>
            <person name="Scholte L."/>
            <person name="Morais D."/>
            <person name="Nancucheo I."/>
            <person name="Johnson D.B."/>
            <person name="Grail B."/>
            <person name="Bittencourt J."/>
            <person name="Valadares R."/>
        </authorList>
    </citation>
    <scope>NUCLEOTIDE SEQUENCE [LARGE SCALE GENOMIC DNA]</scope>
    <source>
        <strain evidence="8 9">Y002</strain>
    </source>
</reference>
<organism evidence="8 9">
    <name type="scientific">Sulfoacidibacillus thermotolerans</name>
    <name type="common">Acidibacillus sulfuroxidans</name>
    <dbReference type="NCBI Taxonomy" id="1765684"/>
    <lineage>
        <taxon>Bacteria</taxon>
        <taxon>Bacillati</taxon>
        <taxon>Bacillota</taxon>
        <taxon>Bacilli</taxon>
        <taxon>Bacillales</taxon>
        <taxon>Alicyclobacillaceae</taxon>
        <taxon>Sulfoacidibacillus</taxon>
    </lineage>
</organism>
<keyword evidence="5" id="KW-0804">Transcription</keyword>
<accession>A0A2U3D850</accession>
<dbReference type="CDD" id="cd00009">
    <property type="entry name" value="AAA"/>
    <property type="match status" value="1"/>
</dbReference>
<dbReference type="InterPro" id="IPR029016">
    <property type="entry name" value="GAF-like_dom_sf"/>
</dbReference>
<dbReference type="InterPro" id="IPR035965">
    <property type="entry name" value="PAS-like_dom_sf"/>
</dbReference>
<dbReference type="Proteomes" id="UP000245380">
    <property type="component" value="Unassembled WGS sequence"/>
</dbReference>
<keyword evidence="3" id="KW-0805">Transcription regulation</keyword>
<evidence type="ECO:0000256" key="3">
    <source>
        <dbReference type="ARBA" id="ARBA00023015"/>
    </source>
</evidence>
<keyword evidence="2" id="KW-0067">ATP-binding</keyword>
<dbReference type="Gene3D" id="1.10.10.60">
    <property type="entry name" value="Homeodomain-like"/>
    <property type="match status" value="1"/>
</dbReference>
<evidence type="ECO:0000256" key="4">
    <source>
        <dbReference type="ARBA" id="ARBA00023125"/>
    </source>
</evidence>
<keyword evidence="9" id="KW-1185">Reference proteome</keyword>
<dbReference type="SMART" id="SM00382">
    <property type="entry name" value="AAA"/>
    <property type="match status" value="1"/>
</dbReference>
<dbReference type="InterPro" id="IPR002078">
    <property type="entry name" value="Sigma_54_int"/>
</dbReference>
<comment type="caution">
    <text evidence="8">The sequence shown here is derived from an EMBL/GenBank/DDBJ whole genome shotgun (WGS) entry which is preliminary data.</text>
</comment>
<dbReference type="Gene3D" id="1.10.8.60">
    <property type="match status" value="1"/>
</dbReference>
<proteinExistence type="predicted"/>
<dbReference type="PANTHER" id="PTHR32071">
    <property type="entry name" value="TRANSCRIPTIONAL REGULATORY PROTEIN"/>
    <property type="match status" value="1"/>
</dbReference>
<dbReference type="Gene3D" id="3.30.450.20">
    <property type="entry name" value="PAS domain"/>
    <property type="match status" value="1"/>
</dbReference>
<dbReference type="GO" id="GO:0006355">
    <property type="term" value="P:regulation of DNA-templated transcription"/>
    <property type="evidence" value="ECO:0007669"/>
    <property type="project" value="InterPro"/>
</dbReference>
<dbReference type="PRINTS" id="PR01590">
    <property type="entry name" value="HTHFIS"/>
</dbReference>
<dbReference type="SUPFAM" id="SSF52540">
    <property type="entry name" value="P-loop containing nucleoside triphosphate hydrolases"/>
    <property type="match status" value="1"/>
</dbReference>
<dbReference type="FunFam" id="3.40.50.300:FF:000006">
    <property type="entry name" value="DNA-binding transcriptional regulator NtrC"/>
    <property type="match status" value="1"/>
</dbReference>
<dbReference type="InterPro" id="IPR058031">
    <property type="entry name" value="AAA_lid_NorR"/>
</dbReference>
<dbReference type="SUPFAM" id="SSF55785">
    <property type="entry name" value="PYP-like sensor domain (PAS domain)"/>
    <property type="match status" value="1"/>
</dbReference>
<dbReference type="Pfam" id="PF01590">
    <property type="entry name" value="GAF"/>
    <property type="match status" value="1"/>
</dbReference>
<keyword evidence="4" id="KW-0238">DNA-binding</keyword>
<dbReference type="PROSITE" id="PS50112">
    <property type="entry name" value="PAS"/>
    <property type="match status" value="1"/>
</dbReference>
<gene>
    <name evidence="8" type="ORF">BM613_08230</name>
</gene>
<feature type="domain" description="PAS" evidence="7">
    <location>
        <begin position="221"/>
        <end position="265"/>
    </location>
</feature>
<dbReference type="Gene3D" id="3.30.450.40">
    <property type="match status" value="1"/>
</dbReference>
<evidence type="ECO:0000259" key="7">
    <source>
        <dbReference type="PROSITE" id="PS50112"/>
    </source>
</evidence>
<dbReference type="Pfam" id="PF02954">
    <property type="entry name" value="HTH_8"/>
    <property type="match status" value="1"/>
</dbReference>
<evidence type="ECO:0000256" key="1">
    <source>
        <dbReference type="ARBA" id="ARBA00022741"/>
    </source>
</evidence>
<dbReference type="GO" id="GO:0043565">
    <property type="term" value="F:sequence-specific DNA binding"/>
    <property type="evidence" value="ECO:0007669"/>
    <property type="project" value="InterPro"/>
</dbReference>
<dbReference type="PROSITE" id="PS00676">
    <property type="entry name" value="SIGMA54_INTERACT_2"/>
    <property type="match status" value="1"/>
</dbReference>
<dbReference type="InterPro" id="IPR003593">
    <property type="entry name" value="AAA+_ATPase"/>
</dbReference>
<dbReference type="SMART" id="SM00091">
    <property type="entry name" value="PAS"/>
    <property type="match status" value="1"/>
</dbReference>
<evidence type="ECO:0000256" key="2">
    <source>
        <dbReference type="ARBA" id="ARBA00022840"/>
    </source>
</evidence>
<evidence type="ECO:0000313" key="9">
    <source>
        <dbReference type="Proteomes" id="UP000245380"/>
    </source>
</evidence>
<dbReference type="InterPro" id="IPR025662">
    <property type="entry name" value="Sigma_54_int_dom_ATP-bd_1"/>
</dbReference>
<dbReference type="PANTHER" id="PTHR32071:SF57">
    <property type="entry name" value="C4-DICARBOXYLATE TRANSPORT TRANSCRIPTIONAL REGULATORY PROTEIN DCTD"/>
    <property type="match status" value="1"/>
</dbReference>
<evidence type="ECO:0000256" key="5">
    <source>
        <dbReference type="ARBA" id="ARBA00023163"/>
    </source>
</evidence>
<protein>
    <submittedName>
        <fullName evidence="8">Sigma-54-dependent Fis family transcriptional regulator</fullName>
    </submittedName>
</protein>
<dbReference type="InterPro" id="IPR000014">
    <property type="entry name" value="PAS"/>
</dbReference>
<name>A0A2U3D850_SULT2</name>
<sequence>MTDVKDESILKKAWDRFVRSEEVNGPWERTVDAAIFSSWQRSRAYGVDPWQIQGARCLSPEEIQHKKHAYRELIEISIPLMEQLYDLVKGSGFMVTLCDQNGILIKVIGDEQTLQHAQEIQFVEGADWSEQAMGTNAIGTCLYLDSPLQVFAAEHYSLACQWWTCSAAPIHRFTGERIGVLNMSGPSAKVHAHTLGMVVSAVWAIENQIRLIEKNRNDEMMQRYLEATVQALNDGVAIVDDALRILKVNALFLKIFGLSEADLQGVFLERVLQFQGDSHLLSGSRAITHKELKVFVPSSSREVRVFIDIQPIFGKHSEKMGSLVLFKEVKKVRQLVNHITDSRAKVTFSDIIGQTDVFVDCLTEAKLAARSDATVLLMGESGTGKDLFAQAIHHESLRRNKPFIAINCGAIPRDLLGSELFGYVEGAFTGARKGGSAGKFELADGGTLFLDEIGEMSLEMQVLLLRVLQSKEIIRIGGQEVLPVDVRMIAATNKDLHEEVLRGHFREDLFYRLHVIPIHLPALRERKQDIPLFVEHFIKQFSEQLGRNVHSMAPDALLHLMHAPWAGNVRELQNVLERAVLRANGGVLSLEHLPKDLLLKEQVEAYPRALNLPIKEEIKKDALIRSIRQCRGNFKEAAKYLGISRSTLYRQLDKYGLRAEGRGFE</sequence>
<evidence type="ECO:0000313" key="8">
    <source>
        <dbReference type="EMBL" id="PWI57452.1"/>
    </source>
</evidence>
<dbReference type="InterPro" id="IPR003018">
    <property type="entry name" value="GAF"/>
</dbReference>
<feature type="domain" description="Sigma-54 factor interaction" evidence="6">
    <location>
        <begin position="351"/>
        <end position="581"/>
    </location>
</feature>
<dbReference type="Pfam" id="PF25601">
    <property type="entry name" value="AAA_lid_14"/>
    <property type="match status" value="1"/>
</dbReference>
<dbReference type="InterPro" id="IPR009057">
    <property type="entry name" value="Homeodomain-like_sf"/>
</dbReference>
<dbReference type="AlphaFoldDB" id="A0A2U3D850"/>
<dbReference type="SUPFAM" id="SSF55781">
    <property type="entry name" value="GAF domain-like"/>
    <property type="match status" value="1"/>
</dbReference>